<keyword evidence="2" id="KW-1185">Reference proteome</keyword>
<comment type="caution">
    <text evidence="1">The sequence shown here is derived from an EMBL/GenBank/DDBJ whole genome shotgun (WGS) entry which is preliminary data.</text>
</comment>
<dbReference type="Proteomes" id="UP000217785">
    <property type="component" value="Unassembled WGS sequence"/>
</dbReference>
<name>A0A292YPF8_9BACL</name>
<accession>A0A292YPF8</accession>
<organism evidence="1 2">
    <name type="scientific">Effusibacillus lacus</name>
    <dbReference type="NCBI Taxonomy" id="1348429"/>
    <lineage>
        <taxon>Bacteria</taxon>
        <taxon>Bacillati</taxon>
        <taxon>Bacillota</taxon>
        <taxon>Bacilli</taxon>
        <taxon>Bacillales</taxon>
        <taxon>Alicyclobacillaceae</taxon>
        <taxon>Effusibacillus</taxon>
    </lineage>
</organism>
<gene>
    <name evidence="1" type="ORF">EFBL_2716</name>
</gene>
<reference evidence="2" key="1">
    <citation type="submission" date="2017-07" db="EMBL/GenBank/DDBJ databases">
        <title>Draft genome sequence of Effusibacillus lacus strain skLN1.</title>
        <authorList>
            <person name="Watanabe M."/>
            <person name="Kojima H."/>
            <person name="Fukui M."/>
        </authorList>
    </citation>
    <scope>NUCLEOTIDE SEQUENCE [LARGE SCALE GENOMIC DNA]</scope>
    <source>
        <strain evidence="2">skLN1</strain>
    </source>
</reference>
<evidence type="ECO:0000313" key="2">
    <source>
        <dbReference type="Proteomes" id="UP000217785"/>
    </source>
</evidence>
<evidence type="ECO:0000313" key="1">
    <source>
        <dbReference type="EMBL" id="GAX91056.1"/>
    </source>
</evidence>
<dbReference type="RefSeq" id="WP_165912495.1">
    <property type="nucleotide sequence ID" value="NZ_BDUF01000076.1"/>
</dbReference>
<dbReference type="AlphaFoldDB" id="A0A292YPF8"/>
<proteinExistence type="predicted"/>
<sequence length="47" mass="5628">MDEDEYSSELSDGFTVIEDYLWEAQERVKKYGDTNPRAEEFLHELIE</sequence>
<dbReference type="EMBL" id="BDUF01000076">
    <property type="protein sequence ID" value="GAX91056.1"/>
    <property type="molecule type" value="Genomic_DNA"/>
</dbReference>
<protein>
    <submittedName>
        <fullName evidence="1">Uncharacterized protein</fullName>
    </submittedName>
</protein>